<dbReference type="InterPro" id="IPR002885">
    <property type="entry name" value="PPR_rpt"/>
</dbReference>
<reference evidence="3 4" key="1">
    <citation type="journal article" date="2011" name="Science">
        <title>The Selaginella genome identifies genetic changes associated with the evolution of vascular plants.</title>
        <authorList>
            <person name="Banks J.A."/>
            <person name="Nishiyama T."/>
            <person name="Hasebe M."/>
            <person name="Bowman J.L."/>
            <person name="Gribskov M."/>
            <person name="dePamphilis C."/>
            <person name="Albert V.A."/>
            <person name="Aono N."/>
            <person name="Aoyama T."/>
            <person name="Ambrose B.A."/>
            <person name="Ashton N.W."/>
            <person name="Axtell M.J."/>
            <person name="Barker E."/>
            <person name="Barker M.S."/>
            <person name="Bennetzen J.L."/>
            <person name="Bonawitz N.D."/>
            <person name="Chapple C."/>
            <person name="Cheng C."/>
            <person name="Correa L.G."/>
            <person name="Dacre M."/>
            <person name="DeBarry J."/>
            <person name="Dreyer I."/>
            <person name="Elias M."/>
            <person name="Engstrom E.M."/>
            <person name="Estelle M."/>
            <person name="Feng L."/>
            <person name="Finet C."/>
            <person name="Floyd S.K."/>
            <person name="Frommer W.B."/>
            <person name="Fujita T."/>
            <person name="Gramzow L."/>
            <person name="Gutensohn M."/>
            <person name="Harholt J."/>
            <person name="Hattori M."/>
            <person name="Heyl A."/>
            <person name="Hirai T."/>
            <person name="Hiwatashi Y."/>
            <person name="Ishikawa M."/>
            <person name="Iwata M."/>
            <person name="Karol K.G."/>
            <person name="Koehler B."/>
            <person name="Kolukisaoglu U."/>
            <person name="Kubo M."/>
            <person name="Kurata T."/>
            <person name="Lalonde S."/>
            <person name="Li K."/>
            <person name="Li Y."/>
            <person name="Litt A."/>
            <person name="Lyons E."/>
            <person name="Manning G."/>
            <person name="Maruyama T."/>
            <person name="Michael T.P."/>
            <person name="Mikami K."/>
            <person name="Miyazaki S."/>
            <person name="Morinaga S."/>
            <person name="Murata T."/>
            <person name="Mueller-Roeber B."/>
            <person name="Nelson D.R."/>
            <person name="Obara M."/>
            <person name="Oguri Y."/>
            <person name="Olmstead R.G."/>
            <person name="Onodera N."/>
            <person name="Petersen B.L."/>
            <person name="Pils B."/>
            <person name="Prigge M."/>
            <person name="Rensing S.A."/>
            <person name="Riano-Pachon D.M."/>
            <person name="Roberts A.W."/>
            <person name="Sato Y."/>
            <person name="Scheller H.V."/>
            <person name="Schulz B."/>
            <person name="Schulz C."/>
            <person name="Shakirov E.V."/>
            <person name="Shibagaki N."/>
            <person name="Shinohara N."/>
            <person name="Shippen D.E."/>
            <person name="Soerensen I."/>
            <person name="Sotooka R."/>
            <person name="Sugimoto N."/>
            <person name="Sugita M."/>
            <person name="Sumikawa N."/>
            <person name="Tanurdzic M."/>
            <person name="Theissen G."/>
            <person name="Ulvskov P."/>
            <person name="Wakazuki S."/>
            <person name="Weng J.K."/>
            <person name="Willats W.W."/>
            <person name="Wipf D."/>
            <person name="Wolf P.G."/>
            <person name="Yang L."/>
            <person name="Zimmer A.D."/>
            <person name="Zhu Q."/>
            <person name="Mitros T."/>
            <person name="Hellsten U."/>
            <person name="Loque D."/>
            <person name="Otillar R."/>
            <person name="Salamov A."/>
            <person name="Schmutz J."/>
            <person name="Shapiro H."/>
            <person name="Lindquist E."/>
            <person name="Lucas S."/>
            <person name="Rokhsar D."/>
            <person name="Grigoriev I.V."/>
        </authorList>
    </citation>
    <scope>NUCLEOTIDE SEQUENCE [LARGE SCALE GENOMIC DNA]</scope>
</reference>
<evidence type="ECO:0000256" key="1">
    <source>
        <dbReference type="ARBA" id="ARBA00022737"/>
    </source>
</evidence>
<dbReference type="Gene3D" id="1.25.40.10">
    <property type="entry name" value="Tetratricopeptide repeat domain"/>
    <property type="match status" value="2"/>
</dbReference>
<dbReference type="GO" id="GO:0048731">
    <property type="term" value="P:system development"/>
    <property type="evidence" value="ECO:0007669"/>
    <property type="project" value="UniProtKB-ARBA"/>
</dbReference>
<organism evidence="4">
    <name type="scientific">Selaginella moellendorffii</name>
    <name type="common">Spikemoss</name>
    <dbReference type="NCBI Taxonomy" id="88036"/>
    <lineage>
        <taxon>Eukaryota</taxon>
        <taxon>Viridiplantae</taxon>
        <taxon>Streptophyta</taxon>
        <taxon>Embryophyta</taxon>
        <taxon>Tracheophyta</taxon>
        <taxon>Lycopodiopsida</taxon>
        <taxon>Selaginellales</taxon>
        <taxon>Selaginellaceae</taxon>
        <taxon>Selaginella</taxon>
    </lineage>
</organism>
<evidence type="ECO:0000256" key="2">
    <source>
        <dbReference type="PROSITE-ProRule" id="PRU00708"/>
    </source>
</evidence>
<dbReference type="Proteomes" id="UP000001514">
    <property type="component" value="Unassembled WGS sequence"/>
</dbReference>
<dbReference type="FunFam" id="1.25.40.10:FF:000158">
    <property type="entry name" value="pentatricopeptide repeat-containing protein At2g33680"/>
    <property type="match status" value="1"/>
</dbReference>
<evidence type="ECO:0008006" key="5">
    <source>
        <dbReference type="Google" id="ProtNLM"/>
    </source>
</evidence>
<dbReference type="HOGENOM" id="CLU_002706_0_0_1"/>
<evidence type="ECO:0000313" key="3">
    <source>
        <dbReference type="EMBL" id="EFJ16438.1"/>
    </source>
</evidence>
<dbReference type="InterPro" id="IPR046960">
    <property type="entry name" value="PPR_At4g14850-like_plant"/>
</dbReference>
<keyword evidence="4" id="KW-1185">Reference proteome</keyword>
<dbReference type="PANTHER" id="PTHR47926">
    <property type="entry name" value="PENTATRICOPEPTIDE REPEAT-CONTAINING PROTEIN"/>
    <property type="match status" value="1"/>
</dbReference>
<dbReference type="PANTHER" id="PTHR47926:SF533">
    <property type="entry name" value="DYW DOMAIN-CONTAINING PROTEIN"/>
    <property type="match status" value="1"/>
</dbReference>
<dbReference type="EMBL" id="GL377619">
    <property type="protein sequence ID" value="EFJ16438.1"/>
    <property type="molecule type" value="Genomic_DNA"/>
</dbReference>
<dbReference type="Pfam" id="PF13041">
    <property type="entry name" value="PPR_2"/>
    <property type="match status" value="1"/>
</dbReference>
<dbReference type="Pfam" id="PF01535">
    <property type="entry name" value="PPR"/>
    <property type="match status" value="2"/>
</dbReference>
<dbReference type="PROSITE" id="PS51375">
    <property type="entry name" value="PPR"/>
    <property type="match status" value="1"/>
</dbReference>
<dbReference type="OMA" id="ISEGHKC"/>
<dbReference type="KEGG" id="smo:SELMODRAFT_116430"/>
<name>D8SH05_SELML</name>
<dbReference type="STRING" id="88036.D8SH05"/>
<evidence type="ECO:0000313" key="4">
    <source>
        <dbReference type="Proteomes" id="UP000001514"/>
    </source>
</evidence>
<dbReference type="GO" id="GO:0009451">
    <property type="term" value="P:RNA modification"/>
    <property type="evidence" value="ECO:0007669"/>
    <property type="project" value="InterPro"/>
</dbReference>
<feature type="repeat" description="PPR" evidence="2">
    <location>
        <begin position="16"/>
        <end position="50"/>
    </location>
</feature>
<dbReference type="eggNOG" id="KOG4197">
    <property type="taxonomic scope" value="Eukaryota"/>
</dbReference>
<proteinExistence type="predicted"/>
<dbReference type="InterPro" id="IPR011990">
    <property type="entry name" value="TPR-like_helical_dom_sf"/>
</dbReference>
<dbReference type="NCBIfam" id="TIGR00756">
    <property type="entry name" value="PPR"/>
    <property type="match status" value="2"/>
</dbReference>
<sequence>MLAQGRAIHSRIRKPDFVVQNTLLNLYGKCGRLEEARSVFEEMKFKSVITWTTLVAAYAQQGHSMEALELSRKMDLDGVLPNSVTFGCILVACSYGGLLDQGWTSFTSMLPDYGIEPAAEHYVCMVDVLGRAGRVFEAEDLVHSIPAERGPLGWLALLGACRNQADAERGTRAAHQAYERYRKQSGLLVLLSDVFARSEAAAQ</sequence>
<accession>D8SH05</accession>
<gene>
    <name evidence="3" type="ORF">SELMODRAFT_116430</name>
</gene>
<keyword evidence="1" id="KW-0677">Repeat</keyword>
<protein>
    <recommendedName>
        <fullName evidence="5">Pentacotripeptide-repeat region of PRORP domain-containing protein</fullName>
    </recommendedName>
</protein>
<dbReference type="GO" id="GO:0003723">
    <property type="term" value="F:RNA binding"/>
    <property type="evidence" value="ECO:0007669"/>
    <property type="project" value="InterPro"/>
</dbReference>
<dbReference type="Gramene" id="EFJ16438">
    <property type="protein sequence ID" value="EFJ16438"/>
    <property type="gene ID" value="SELMODRAFT_116430"/>
</dbReference>
<dbReference type="AlphaFoldDB" id="D8SH05"/>
<dbReference type="InParanoid" id="D8SH05"/>